<protein>
    <submittedName>
        <fullName evidence="2">Uncharacterized protein</fullName>
    </submittedName>
</protein>
<keyword evidence="3" id="KW-1185">Reference proteome</keyword>
<name>A0A8X6KAZ9_TRICU</name>
<accession>A0A8X6KAZ9</accession>
<comment type="caution">
    <text evidence="2">The sequence shown here is derived from an EMBL/GenBank/DDBJ whole genome shotgun (WGS) entry which is preliminary data.</text>
</comment>
<dbReference type="OrthoDB" id="6436533at2759"/>
<proteinExistence type="predicted"/>
<dbReference type="EMBL" id="BMAO01010570">
    <property type="protein sequence ID" value="GFQ68059.1"/>
    <property type="molecule type" value="Genomic_DNA"/>
</dbReference>
<dbReference type="Proteomes" id="UP000887116">
    <property type="component" value="Unassembled WGS sequence"/>
</dbReference>
<evidence type="ECO:0000256" key="1">
    <source>
        <dbReference type="SAM" id="MobiDB-lite"/>
    </source>
</evidence>
<gene>
    <name evidence="2" type="ORF">TNCT_65471</name>
</gene>
<dbReference type="AlphaFoldDB" id="A0A8X6KAZ9"/>
<feature type="compositionally biased region" description="Polar residues" evidence="1">
    <location>
        <begin position="220"/>
        <end position="233"/>
    </location>
</feature>
<evidence type="ECO:0000313" key="3">
    <source>
        <dbReference type="Proteomes" id="UP000887116"/>
    </source>
</evidence>
<organism evidence="2 3">
    <name type="scientific">Trichonephila clavata</name>
    <name type="common">Joro spider</name>
    <name type="synonym">Nephila clavata</name>
    <dbReference type="NCBI Taxonomy" id="2740835"/>
    <lineage>
        <taxon>Eukaryota</taxon>
        <taxon>Metazoa</taxon>
        <taxon>Ecdysozoa</taxon>
        <taxon>Arthropoda</taxon>
        <taxon>Chelicerata</taxon>
        <taxon>Arachnida</taxon>
        <taxon>Araneae</taxon>
        <taxon>Araneomorphae</taxon>
        <taxon>Entelegynae</taxon>
        <taxon>Araneoidea</taxon>
        <taxon>Nephilidae</taxon>
        <taxon>Trichonephila</taxon>
    </lineage>
</organism>
<sequence>MQTANAVKVVKKILEEHAISTDNILCDIFLEVNNFGEPKRPSILGMTKNVFAKVDWLENSPSSGIMLQYFLFPIDSIRLFGNCVHCKKLIVHTPQNKMYSLVMAPLDLARSDLEDAWKSWIKAACILHRSERNTSINENKRIKGLFELESDQQNPFIGLSFEKKDVYPFDQNAFQEWLQQPQEPELQNEKKGLLDAFKCWLHCSTKNKSCKTNSKKQAMKTKNNSSNTSEEID</sequence>
<reference evidence="2" key="1">
    <citation type="submission" date="2020-07" db="EMBL/GenBank/DDBJ databases">
        <title>Multicomponent nature underlies the extraordinary mechanical properties of spider dragline silk.</title>
        <authorList>
            <person name="Kono N."/>
            <person name="Nakamura H."/>
            <person name="Mori M."/>
            <person name="Yoshida Y."/>
            <person name="Ohtoshi R."/>
            <person name="Malay A.D."/>
            <person name="Moran D.A.P."/>
            <person name="Tomita M."/>
            <person name="Numata K."/>
            <person name="Arakawa K."/>
        </authorList>
    </citation>
    <scope>NUCLEOTIDE SEQUENCE</scope>
</reference>
<feature type="region of interest" description="Disordered" evidence="1">
    <location>
        <begin position="212"/>
        <end position="233"/>
    </location>
</feature>
<evidence type="ECO:0000313" key="2">
    <source>
        <dbReference type="EMBL" id="GFQ68059.1"/>
    </source>
</evidence>